<comment type="caution">
    <text evidence="1">The sequence shown here is derived from an EMBL/GenBank/DDBJ whole genome shotgun (WGS) entry which is preliminary data.</text>
</comment>
<dbReference type="Proteomes" id="UP000636479">
    <property type="component" value="Unassembled WGS sequence"/>
</dbReference>
<dbReference type="Gene3D" id="2.40.70.10">
    <property type="entry name" value="Acid Proteases"/>
    <property type="match status" value="1"/>
</dbReference>
<dbReference type="SUPFAM" id="SSF50630">
    <property type="entry name" value="Acid proteases"/>
    <property type="match status" value="1"/>
</dbReference>
<sequence length="161" mass="17693">MLPTTGVITSAETTAIRCILPIVDNQEYVESIVDPGSQICAMSEALCHRLALQYDPTIVLQMQSANGAVTPSLGVTRNVAFTLRDIVLYLQVHIVRNPAYDVLLGRPFDVLTQSVVHNYSNNDQTITIRDPNTGRTATVPTIPRGSTKEGFLKLKSSRMKH</sequence>
<dbReference type="Pfam" id="PF13650">
    <property type="entry name" value="Asp_protease_2"/>
    <property type="match status" value="1"/>
</dbReference>
<dbReference type="EMBL" id="JACAZF010000008">
    <property type="protein sequence ID" value="KAF7296773.1"/>
    <property type="molecule type" value="Genomic_DNA"/>
</dbReference>
<gene>
    <name evidence="1" type="ORF">MIND_00908000</name>
</gene>
<dbReference type="CDD" id="cd00303">
    <property type="entry name" value="retropepsin_like"/>
    <property type="match status" value="1"/>
</dbReference>
<evidence type="ECO:0000313" key="2">
    <source>
        <dbReference type="Proteomes" id="UP000636479"/>
    </source>
</evidence>
<name>A0A8H6SC82_9AGAR</name>
<reference evidence="1" key="1">
    <citation type="submission" date="2020-05" db="EMBL/GenBank/DDBJ databases">
        <title>Mycena genomes resolve the evolution of fungal bioluminescence.</title>
        <authorList>
            <person name="Tsai I.J."/>
        </authorList>
    </citation>
    <scope>NUCLEOTIDE SEQUENCE</scope>
    <source>
        <strain evidence="1">171206Taipei</strain>
    </source>
</reference>
<proteinExistence type="predicted"/>
<dbReference type="GeneID" id="59348236"/>
<dbReference type="InterPro" id="IPR021109">
    <property type="entry name" value="Peptidase_aspartic_dom_sf"/>
</dbReference>
<dbReference type="OrthoDB" id="5596707at2759"/>
<dbReference type="AlphaFoldDB" id="A0A8H6SC82"/>
<evidence type="ECO:0000313" key="1">
    <source>
        <dbReference type="EMBL" id="KAF7296773.1"/>
    </source>
</evidence>
<evidence type="ECO:0008006" key="3">
    <source>
        <dbReference type="Google" id="ProtNLM"/>
    </source>
</evidence>
<accession>A0A8H6SC82</accession>
<keyword evidence="2" id="KW-1185">Reference proteome</keyword>
<protein>
    <recommendedName>
        <fullName evidence="3">Peptidase A2 domain-containing protein</fullName>
    </recommendedName>
</protein>
<dbReference type="RefSeq" id="XP_037217132.1">
    <property type="nucleotide sequence ID" value="XM_037365720.1"/>
</dbReference>
<organism evidence="1 2">
    <name type="scientific">Mycena indigotica</name>
    <dbReference type="NCBI Taxonomy" id="2126181"/>
    <lineage>
        <taxon>Eukaryota</taxon>
        <taxon>Fungi</taxon>
        <taxon>Dikarya</taxon>
        <taxon>Basidiomycota</taxon>
        <taxon>Agaricomycotina</taxon>
        <taxon>Agaricomycetes</taxon>
        <taxon>Agaricomycetidae</taxon>
        <taxon>Agaricales</taxon>
        <taxon>Marasmiineae</taxon>
        <taxon>Mycenaceae</taxon>
        <taxon>Mycena</taxon>
    </lineage>
</organism>